<dbReference type="Gene3D" id="3.40.50.1460">
    <property type="match status" value="1"/>
</dbReference>
<proteinExistence type="predicted"/>
<evidence type="ECO:0000313" key="3">
    <source>
        <dbReference type="EMBL" id="SNR87859.1"/>
    </source>
</evidence>
<dbReference type="Pfam" id="PF01650">
    <property type="entry name" value="Peptidase_C13"/>
    <property type="match status" value="1"/>
</dbReference>
<feature type="transmembrane region" description="Helical" evidence="1">
    <location>
        <begin position="42"/>
        <end position="59"/>
    </location>
</feature>
<organism evidence="3 4">
    <name type="scientific">Methylobacillus rhizosphaerae</name>
    <dbReference type="NCBI Taxonomy" id="551994"/>
    <lineage>
        <taxon>Bacteria</taxon>
        <taxon>Pseudomonadati</taxon>
        <taxon>Pseudomonadota</taxon>
        <taxon>Betaproteobacteria</taxon>
        <taxon>Nitrosomonadales</taxon>
        <taxon>Methylophilaceae</taxon>
        <taxon>Methylobacillus</taxon>
    </lineage>
</organism>
<dbReference type="AlphaFoldDB" id="A0A238ZX68"/>
<keyword evidence="4" id="KW-1185">Reference proteome</keyword>
<feature type="transmembrane region" description="Helical" evidence="1">
    <location>
        <begin position="106"/>
        <end position="125"/>
    </location>
</feature>
<keyword evidence="1" id="KW-0812">Transmembrane</keyword>
<dbReference type="PROSITE" id="PS50208">
    <property type="entry name" value="CASPASE_P20"/>
    <property type="match status" value="1"/>
</dbReference>
<protein>
    <submittedName>
        <fullName evidence="3">Peptidase C13 family protein</fullName>
    </submittedName>
</protein>
<dbReference type="InterPro" id="IPR001096">
    <property type="entry name" value="Peptidase_C13"/>
</dbReference>
<dbReference type="InterPro" id="IPR001309">
    <property type="entry name" value="Pept_C14_p20"/>
</dbReference>
<feature type="transmembrane region" description="Helical" evidence="1">
    <location>
        <begin position="71"/>
        <end position="94"/>
    </location>
</feature>
<reference evidence="4" key="1">
    <citation type="submission" date="2017-06" db="EMBL/GenBank/DDBJ databases">
        <authorList>
            <person name="Varghese N."/>
            <person name="Submissions S."/>
        </authorList>
    </citation>
    <scope>NUCLEOTIDE SEQUENCE [LARGE SCALE GENOMIC DNA]</scope>
    <source>
        <strain evidence="4">Ca-68</strain>
    </source>
</reference>
<dbReference type="EMBL" id="FZOA01000006">
    <property type="protein sequence ID" value="SNR87859.1"/>
    <property type="molecule type" value="Genomic_DNA"/>
</dbReference>
<keyword evidence="1" id="KW-0472">Membrane</keyword>
<feature type="transmembrane region" description="Helical" evidence="1">
    <location>
        <begin position="137"/>
        <end position="155"/>
    </location>
</feature>
<dbReference type="GO" id="GO:0004197">
    <property type="term" value="F:cysteine-type endopeptidase activity"/>
    <property type="evidence" value="ECO:0007669"/>
    <property type="project" value="InterPro"/>
</dbReference>
<evidence type="ECO:0000259" key="2">
    <source>
        <dbReference type="PROSITE" id="PS50208"/>
    </source>
</evidence>
<keyword evidence="1" id="KW-1133">Transmembrane helix</keyword>
<feature type="transmembrane region" description="Helical" evidence="1">
    <location>
        <begin position="12"/>
        <end position="30"/>
    </location>
</feature>
<name>A0A238ZX68_9PROT</name>
<evidence type="ECO:0000256" key="1">
    <source>
        <dbReference type="SAM" id="Phobius"/>
    </source>
</evidence>
<dbReference type="GO" id="GO:0006508">
    <property type="term" value="P:proteolysis"/>
    <property type="evidence" value="ECO:0007669"/>
    <property type="project" value="InterPro"/>
</dbReference>
<gene>
    <name evidence="3" type="ORF">SAMN05192560_1541</name>
</gene>
<evidence type="ECO:0000313" key="4">
    <source>
        <dbReference type="Proteomes" id="UP000198305"/>
    </source>
</evidence>
<feature type="domain" description="Caspase family p20" evidence="2">
    <location>
        <begin position="260"/>
        <end position="336"/>
    </location>
</feature>
<dbReference type="Proteomes" id="UP000198305">
    <property type="component" value="Unassembled WGS sequence"/>
</dbReference>
<accession>A0A238ZX68</accession>
<sequence>MTGLRISPLQLLCLLIITTAISILSGRFTVFGSAEFMPKTLLWGWLLVLLLLWLCWYLSEHARQPASPVQAIALFAVATTQAIVLDIISTAAYVGFIQQMDIEGSIWHWSLYIVASLWTAMALWLLLTRTTQVRGRLILLAGIFALSTPVIIHISQPPAYWQAESDDEENISIESSLQLTPEKLEIQLQLANQQRAALTAERPGVVDLFSISYSPYGDDAVFLRESSMVNAVIEERFDAAGHMQELVNHPATLESLPWASLENLERAINRAADRMNRDEDVLLLYLTSHGAKNGELSATLWPLEMRSLTPQTLNLWLDKAGIKHRIIVVSACYAGSWIEPLQNENSLIMTAADATHTSFGCGSSSELTFFGRAVFDEALRTTYSFEDAFQQAVPIIRAREQEAGKPDGFSNPQIYIGSRIHSVLQSLQHRS</sequence>